<comment type="similarity">
    <text evidence="1">Belongs to the HscB family.</text>
</comment>
<dbReference type="SUPFAM" id="SSF47144">
    <property type="entry name" value="HSC20 (HSCB), C-terminal oligomerisation domain"/>
    <property type="match status" value="1"/>
</dbReference>
<gene>
    <name evidence="4" type="ORF">H0H81_010757</name>
</gene>
<keyword evidence="2" id="KW-0143">Chaperone</keyword>
<name>A0A9P7FUY4_9AGAR</name>
<dbReference type="EMBL" id="JABCKI010006062">
    <property type="protein sequence ID" value="KAG5635572.1"/>
    <property type="molecule type" value="Genomic_DNA"/>
</dbReference>
<dbReference type="OrthoDB" id="448954at2759"/>
<dbReference type="GO" id="GO:0051087">
    <property type="term" value="F:protein-folding chaperone binding"/>
    <property type="evidence" value="ECO:0007669"/>
    <property type="project" value="InterPro"/>
</dbReference>
<accession>A0A9P7FUY4</accession>
<proteinExistence type="inferred from homology"/>
<organism evidence="4 5">
    <name type="scientific">Sphagnurus paluster</name>
    <dbReference type="NCBI Taxonomy" id="117069"/>
    <lineage>
        <taxon>Eukaryota</taxon>
        <taxon>Fungi</taxon>
        <taxon>Dikarya</taxon>
        <taxon>Basidiomycota</taxon>
        <taxon>Agaricomycotina</taxon>
        <taxon>Agaricomycetes</taxon>
        <taxon>Agaricomycetidae</taxon>
        <taxon>Agaricales</taxon>
        <taxon>Tricholomatineae</taxon>
        <taxon>Lyophyllaceae</taxon>
        <taxon>Sphagnurus</taxon>
    </lineage>
</organism>
<dbReference type="Gene3D" id="1.10.287.110">
    <property type="entry name" value="DnaJ domain"/>
    <property type="match status" value="1"/>
</dbReference>
<dbReference type="InterPro" id="IPR009073">
    <property type="entry name" value="HscB_oligo_C"/>
</dbReference>
<dbReference type="AlphaFoldDB" id="A0A9P7FUY4"/>
<evidence type="ECO:0000259" key="3">
    <source>
        <dbReference type="Pfam" id="PF07743"/>
    </source>
</evidence>
<dbReference type="PANTHER" id="PTHR14021:SF15">
    <property type="entry name" value="IRON-SULFUR CLUSTER CO-CHAPERONE PROTEIN HSCB"/>
    <property type="match status" value="1"/>
</dbReference>
<comment type="caution">
    <text evidence="4">The sequence shown here is derived from an EMBL/GenBank/DDBJ whole genome shotgun (WGS) entry which is preliminary data.</text>
</comment>
<dbReference type="Gene3D" id="1.20.1280.20">
    <property type="entry name" value="HscB, C-terminal domain"/>
    <property type="match status" value="1"/>
</dbReference>
<dbReference type="GO" id="GO:0051259">
    <property type="term" value="P:protein complex oligomerization"/>
    <property type="evidence" value="ECO:0007669"/>
    <property type="project" value="InterPro"/>
</dbReference>
<dbReference type="Proteomes" id="UP000717328">
    <property type="component" value="Unassembled WGS sequence"/>
</dbReference>
<dbReference type="InterPro" id="IPR036869">
    <property type="entry name" value="J_dom_sf"/>
</dbReference>
<sequence length="195" mass="22360">MPIVFLPSPFIPPRLHKFLPYEPNPFVIDVAILKQRFRNAQAQCHPDSWASKGSNKQDIAQALSARINEAYQSLLNPLSRVEYILQQHHVPVSETDQVDDAGFMAEIMEARETIEEAEDGSDVENLLKQNTGEFILYNAFDDVDQFFHTGEIERTLEEIEARVGQEQWSDVKKAAVRLRYLQGVARAGKKWFDSR</sequence>
<protein>
    <recommendedName>
        <fullName evidence="3">Co-chaperone HscB C-terminal oligomerisation domain-containing protein</fullName>
    </recommendedName>
</protein>
<dbReference type="InterPro" id="IPR036386">
    <property type="entry name" value="HscB_C_sf"/>
</dbReference>
<evidence type="ECO:0000313" key="4">
    <source>
        <dbReference type="EMBL" id="KAG5635572.1"/>
    </source>
</evidence>
<feature type="domain" description="Co-chaperone HscB C-terminal oligomerisation" evidence="3">
    <location>
        <begin position="100"/>
        <end position="132"/>
    </location>
</feature>
<dbReference type="NCBIfam" id="TIGR00714">
    <property type="entry name" value="hscB"/>
    <property type="match status" value="1"/>
</dbReference>
<reference evidence="4" key="2">
    <citation type="submission" date="2021-10" db="EMBL/GenBank/DDBJ databases">
        <title>Phylogenomics reveals ancestral predisposition of the termite-cultivated fungus Termitomyces towards a domesticated lifestyle.</title>
        <authorList>
            <person name="Auxier B."/>
            <person name="Grum-Grzhimaylo A."/>
            <person name="Cardenas M.E."/>
            <person name="Lodge J.D."/>
            <person name="Laessoe T."/>
            <person name="Pedersen O."/>
            <person name="Smith M.E."/>
            <person name="Kuyper T.W."/>
            <person name="Franco-Molano E.A."/>
            <person name="Baroni T.J."/>
            <person name="Aanen D.K."/>
        </authorList>
    </citation>
    <scope>NUCLEOTIDE SEQUENCE</scope>
    <source>
        <strain evidence="4">D49</strain>
    </source>
</reference>
<dbReference type="InterPro" id="IPR004640">
    <property type="entry name" value="HscB"/>
</dbReference>
<reference evidence="4" key="1">
    <citation type="submission" date="2021-02" db="EMBL/GenBank/DDBJ databases">
        <authorList>
            <person name="Nieuwenhuis M."/>
            <person name="Van De Peppel L.J.J."/>
        </authorList>
    </citation>
    <scope>NUCLEOTIDE SEQUENCE</scope>
    <source>
        <strain evidence="4">D49</strain>
    </source>
</reference>
<dbReference type="GO" id="GO:0044571">
    <property type="term" value="P:[2Fe-2S] cluster assembly"/>
    <property type="evidence" value="ECO:0007669"/>
    <property type="project" value="InterPro"/>
</dbReference>
<dbReference type="GO" id="GO:0001671">
    <property type="term" value="F:ATPase activator activity"/>
    <property type="evidence" value="ECO:0007669"/>
    <property type="project" value="InterPro"/>
</dbReference>
<evidence type="ECO:0000256" key="1">
    <source>
        <dbReference type="ARBA" id="ARBA00010476"/>
    </source>
</evidence>
<dbReference type="Pfam" id="PF07743">
    <property type="entry name" value="HSCB_C"/>
    <property type="match status" value="1"/>
</dbReference>
<keyword evidence="5" id="KW-1185">Reference proteome</keyword>
<dbReference type="PANTHER" id="PTHR14021">
    <property type="entry name" value="IRON-SULFUR CLUSTER CO-CHAPERONE PROTEIN HSCB"/>
    <property type="match status" value="1"/>
</dbReference>
<evidence type="ECO:0000256" key="2">
    <source>
        <dbReference type="ARBA" id="ARBA00023186"/>
    </source>
</evidence>
<dbReference type="GO" id="GO:0005739">
    <property type="term" value="C:mitochondrion"/>
    <property type="evidence" value="ECO:0007669"/>
    <property type="project" value="TreeGrafter"/>
</dbReference>
<dbReference type="SUPFAM" id="SSF46565">
    <property type="entry name" value="Chaperone J-domain"/>
    <property type="match status" value="1"/>
</dbReference>
<evidence type="ECO:0000313" key="5">
    <source>
        <dbReference type="Proteomes" id="UP000717328"/>
    </source>
</evidence>